<sequence>MKAFLVIPLLHLIVGCSGQDKFIEINVQLDEFGLTKVSEVDPLPKMPVEKGYVYQSSSKRNVFERFSQPSQDTSYNKEKVTNPDLLRPKQPLEFFELLSLKMVGSLKSKTDVWALIVDSNGSINKVRKGDFVGKNYGQVIDIKDTQVIILEKISDRRGGWFGQRQVVTLEK</sequence>
<accession>A0A520MNX3</accession>
<protein>
    <recommendedName>
        <fullName evidence="3">Pilus assembly protein PilP</fullName>
    </recommendedName>
</protein>
<evidence type="ECO:0008006" key="3">
    <source>
        <dbReference type="Google" id="ProtNLM"/>
    </source>
</evidence>
<dbReference type="AlphaFoldDB" id="A0A520MNX3"/>
<gene>
    <name evidence="1" type="ORF">EVB03_00740</name>
</gene>
<reference evidence="1 2" key="1">
    <citation type="submission" date="2019-02" db="EMBL/GenBank/DDBJ databases">
        <title>Prokaryotic population dynamics and viral predation in marine succession experiment using metagenomics: the confinement effect.</title>
        <authorList>
            <person name="Haro-Moreno J.M."/>
            <person name="Rodriguez-Valera F."/>
            <person name="Lopez-Perez M."/>
        </authorList>
    </citation>
    <scope>NUCLEOTIDE SEQUENCE [LARGE SCALE GENOMIC DNA]</scope>
    <source>
        <strain evidence="1">MED-G170</strain>
    </source>
</reference>
<proteinExistence type="predicted"/>
<dbReference type="PROSITE" id="PS51257">
    <property type="entry name" value="PROKAR_LIPOPROTEIN"/>
    <property type="match status" value="1"/>
</dbReference>
<dbReference type="EMBL" id="SHBP01000001">
    <property type="protein sequence ID" value="RZO22921.1"/>
    <property type="molecule type" value="Genomic_DNA"/>
</dbReference>
<organism evidence="1 2">
    <name type="scientific">SAR92 clade bacterium</name>
    <dbReference type="NCBI Taxonomy" id="2315479"/>
    <lineage>
        <taxon>Bacteria</taxon>
        <taxon>Pseudomonadati</taxon>
        <taxon>Pseudomonadota</taxon>
        <taxon>Gammaproteobacteria</taxon>
        <taxon>Cellvibrionales</taxon>
        <taxon>Porticoccaceae</taxon>
        <taxon>SAR92 clade</taxon>
    </lineage>
</organism>
<dbReference type="Gene3D" id="2.30.30.830">
    <property type="match status" value="1"/>
</dbReference>
<dbReference type="InterPro" id="IPR007446">
    <property type="entry name" value="PilP"/>
</dbReference>
<evidence type="ECO:0000313" key="2">
    <source>
        <dbReference type="Proteomes" id="UP000315889"/>
    </source>
</evidence>
<evidence type="ECO:0000313" key="1">
    <source>
        <dbReference type="EMBL" id="RZO22921.1"/>
    </source>
</evidence>
<dbReference type="Pfam" id="PF04351">
    <property type="entry name" value="PilP"/>
    <property type="match status" value="1"/>
</dbReference>
<comment type="caution">
    <text evidence="1">The sequence shown here is derived from an EMBL/GenBank/DDBJ whole genome shotgun (WGS) entry which is preliminary data.</text>
</comment>
<name>A0A520MNX3_9GAMM</name>
<dbReference type="Proteomes" id="UP000315889">
    <property type="component" value="Unassembled WGS sequence"/>
</dbReference>